<dbReference type="Proteomes" id="UP001152795">
    <property type="component" value="Unassembled WGS sequence"/>
</dbReference>
<reference evidence="1" key="1">
    <citation type="submission" date="2020-04" db="EMBL/GenBank/DDBJ databases">
        <authorList>
            <person name="Alioto T."/>
            <person name="Alioto T."/>
            <person name="Gomez Garrido J."/>
        </authorList>
    </citation>
    <scope>NUCLEOTIDE SEQUENCE</scope>
    <source>
        <strain evidence="1">A484AB</strain>
    </source>
</reference>
<dbReference type="EMBL" id="CACRXK020018397">
    <property type="protein sequence ID" value="CAB4032433.1"/>
    <property type="molecule type" value="Genomic_DNA"/>
</dbReference>
<proteinExistence type="predicted"/>
<keyword evidence="2" id="KW-1185">Reference proteome</keyword>
<protein>
    <submittedName>
        <fullName evidence="1">Uncharacterized protein</fullName>
    </submittedName>
</protein>
<organism evidence="1 2">
    <name type="scientific">Paramuricea clavata</name>
    <name type="common">Red gorgonian</name>
    <name type="synonym">Violescent sea-whip</name>
    <dbReference type="NCBI Taxonomy" id="317549"/>
    <lineage>
        <taxon>Eukaryota</taxon>
        <taxon>Metazoa</taxon>
        <taxon>Cnidaria</taxon>
        <taxon>Anthozoa</taxon>
        <taxon>Octocorallia</taxon>
        <taxon>Malacalcyonacea</taxon>
        <taxon>Plexauridae</taxon>
        <taxon>Paramuricea</taxon>
    </lineage>
</organism>
<sequence>MLYLSAPCMGIGLETAEHHGQSVIGLTEVASHLPIQHMKTEQEEQEEVQVDDENNDNLKDWLYQMLSECAVWENVPSHVRPDTKVFGFLLNDHHRFSAKIKADTTSKQHLEEIRKLLKWMSY</sequence>
<accession>A0A7D9JN50</accession>
<evidence type="ECO:0000313" key="1">
    <source>
        <dbReference type="EMBL" id="CAB4032433.1"/>
    </source>
</evidence>
<dbReference type="AlphaFoldDB" id="A0A7D9JN50"/>
<evidence type="ECO:0000313" key="2">
    <source>
        <dbReference type="Proteomes" id="UP001152795"/>
    </source>
</evidence>
<comment type="caution">
    <text evidence="1">The sequence shown here is derived from an EMBL/GenBank/DDBJ whole genome shotgun (WGS) entry which is preliminary data.</text>
</comment>
<name>A0A7D9JN50_PARCT</name>
<gene>
    <name evidence="1" type="ORF">PACLA_8A068244</name>
</gene>